<proteinExistence type="inferred from homology"/>
<dbReference type="GO" id="GO:0004519">
    <property type="term" value="F:endonuclease activity"/>
    <property type="evidence" value="ECO:0007669"/>
    <property type="project" value="UniProtKB-KW"/>
</dbReference>
<protein>
    <submittedName>
        <fullName evidence="8">rRNA maturation RNase YbeY</fullName>
    </submittedName>
</protein>
<evidence type="ECO:0000256" key="6">
    <source>
        <dbReference type="ARBA" id="ARBA00022801"/>
    </source>
</evidence>
<comment type="similarity">
    <text evidence="2">Belongs to the endoribonuclease YbeY family.</text>
</comment>
<dbReference type="NCBIfam" id="TIGR00043">
    <property type="entry name" value="rRNA maturation RNase YbeY"/>
    <property type="match status" value="1"/>
</dbReference>
<evidence type="ECO:0000256" key="3">
    <source>
        <dbReference type="ARBA" id="ARBA00022722"/>
    </source>
</evidence>
<organism evidence="8 9">
    <name type="scientific">Candidatus Shapirobacteria bacterium CG09_land_8_20_14_0_10_38_17</name>
    <dbReference type="NCBI Taxonomy" id="1974884"/>
    <lineage>
        <taxon>Bacteria</taxon>
        <taxon>Candidatus Shapironibacteriota</taxon>
    </lineage>
</organism>
<dbReference type="AlphaFoldDB" id="A0A2H0WQY4"/>
<dbReference type="EMBL" id="PEZH01000038">
    <property type="protein sequence ID" value="PIS15060.1"/>
    <property type="molecule type" value="Genomic_DNA"/>
</dbReference>
<evidence type="ECO:0000256" key="7">
    <source>
        <dbReference type="ARBA" id="ARBA00022833"/>
    </source>
</evidence>
<dbReference type="PANTHER" id="PTHR46986">
    <property type="entry name" value="ENDORIBONUCLEASE YBEY, CHLOROPLASTIC"/>
    <property type="match status" value="1"/>
</dbReference>
<dbReference type="SUPFAM" id="SSF55486">
    <property type="entry name" value="Metalloproteases ('zincins'), catalytic domain"/>
    <property type="match status" value="1"/>
</dbReference>
<keyword evidence="7" id="KW-0862">Zinc</keyword>
<keyword evidence="4" id="KW-0479">Metal-binding</keyword>
<keyword evidence="6" id="KW-0378">Hydrolase</keyword>
<evidence type="ECO:0000313" key="8">
    <source>
        <dbReference type="EMBL" id="PIS15060.1"/>
    </source>
</evidence>
<reference evidence="9" key="1">
    <citation type="submission" date="2017-09" db="EMBL/GenBank/DDBJ databases">
        <title>Depth-based differentiation of microbial function through sediment-hosted aquifers and enrichment of novel symbionts in the deep terrestrial subsurface.</title>
        <authorList>
            <person name="Probst A.J."/>
            <person name="Ladd B."/>
            <person name="Jarett J.K."/>
            <person name="Geller-Mcgrath D.E."/>
            <person name="Sieber C.M.K."/>
            <person name="Emerson J.B."/>
            <person name="Anantharaman K."/>
            <person name="Thomas B.C."/>
            <person name="Malmstrom R."/>
            <person name="Stieglmeier M."/>
            <person name="Klingl A."/>
            <person name="Woyke T."/>
            <person name="Ryan C.M."/>
            <person name="Banfield J.F."/>
        </authorList>
    </citation>
    <scope>NUCLEOTIDE SEQUENCE [LARGE SCALE GENOMIC DNA]</scope>
</reference>
<keyword evidence="5" id="KW-0255">Endonuclease</keyword>
<evidence type="ECO:0000256" key="1">
    <source>
        <dbReference type="ARBA" id="ARBA00001947"/>
    </source>
</evidence>
<dbReference type="GO" id="GO:0004222">
    <property type="term" value="F:metalloendopeptidase activity"/>
    <property type="evidence" value="ECO:0007669"/>
    <property type="project" value="InterPro"/>
</dbReference>
<dbReference type="GO" id="GO:0046872">
    <property type="term" value="F:metal ion binding"/>
    <property type="evidence" value="ECO:0007669"/>
    <property type="project" value="UniProtKB-KW"/>
</dbReference>
<dbReference type="InterPro" id="IPR023091">
    <property type="entry name" value="MetalPrtase_cat_dom_sf_prd"/>
</dbReference>
<dbReference type="Pfam" id="PF02130">
    <property type="entry name" value="YbeY"/>
    <property type="match status" value="1"/>
</dbReference>
<evidence type="ECO:0000256" key="5">
    <source>
        <dbReference type="ARBA" id="ARBA00022759"/>
    </source>
</evidence>
<dbReference type="Gene3D" id="3.40.390.30">
    <property type="entry name" value="Metalloproteases ('zincins'), catalytic domain"/>
    <property type="match status" value="1"/>
</dbReference>
<dbReference type="PANTHER" id="PTHR46986:SF1">
    <property type="entry name" value="ENDORIBONUCLEASE YBEY, CHLOROPLASTIC"/>
    <property type="match status" value="1"/>
</dbReference>
<dbReference type="GO" id="GO:0006364">
    <property type="term" value="P:rRNA processing"/>
    <property type="evidence" value="ECO:0007669"/>
    <property type="project" value="InterPro"/>
</dbReference>
<name>A0A2H0WQY4_9BACT</name>
<dbReference type="Proteomes" id="UP000231282">
    <property type="component" value="Unassembled WGS sequence"/>
</dbReference>
<evidence type="ECO:0000313" key="9">
    <source>
        <dbReference type="Proteomes" id="UP000231282"/>
    </source>
</evidence>
<keyword evidence="3" id="KW-0540">Nuclease</keyword>
<comment type="cofactor">
    <cofactor evidence="1">
        <name>Zn(2+)</name>
        <dbReference type="ChEBI" id="CHEBI:29105"/>
    </cofactor>
</comment>
<evidence type="ECO:0000256" key="4">
    <source>
        <dbReference type="ARBA" id="ARBA00022723"/>
    </source>
</evidence>
<accession>A0A2H0WQY4</accession>
<sequence>MIIGIKSGSTYRFDRRLLRRKIERFFKDIGLDDVEVSLNFVGQRKMRQLNRQFRNWDKVSNILSFPQQEPRNAEGILLLGDVVICYPKAQEEAMTYQKTIDEAIWDLVKHGLGCLIENDKS</sequence>
<gene>
    <name evidence="8" type="primary">ybeY</name>
    <name evidence="8" type="ORF">COT63_01955</name>
</gene>
<evidence type="ECO:0000256" key="2">
    <source>
        <dbReference type="ARBA" id="ARBA00010875"/>
    </source>
</evidence>
<dbReference type="InterPro" id="IPR002036">
    <property type="entry name" value="YbeY"/>
</dbReference>
<comment type="caution">
    <text evidence="8">The sequence shown here is derived from an EMBL/GenBank/DDBJ whole genome shotgun (WGS) entry which is preliminary data.</text>
</comment>